<dbReference type="EnsemblMetazoa" id="AFAF014472-RA">
    <property type="protein sequence ID" value="AFAF014472-PA"/>
    <property type="gene ID" value="AFAF014472"/>
</dbReference>
<feature type="chain" id="PRO_5008133220" evidence="1">
    <location>
        <begin position="31"/>
        <end position="156"/>
    </location>
</feature>
<evidence type="ECO:0000313" key="3">
    <source>
        <dbReference type="Proteomes" id="UP000075886"/>
    </source>
</evidence>
<keyword evidence="1" id="KW-0732">Signal</keyword>
<dbReference type="AlphaFoldDB" id="A0A182QPV0"/>
<dbReference type="Proteomes" id="UP000075886">
    <property type="component" value="Unassembled WGS sequence"/>
</dbReference>
<reference evidence="2" key="2">
    <citation type="submission" date="2020-05" db="UniProtKB">
        <authorList>
            <consortium name="EnsemblMetazoa"/>
        </authorList>
    </citation>
    <scope>IDENTIFICATION</scope>
    <source>
        <strain evidence="2">FAR1</strain>
    </source>
</reference>
<evidence type="ECO:0000256" key="1">
    <source>
        <dbReference type="SAM" id="SignalP"/>
    </source>
</evidence>
<feature type="signal peptide" evidence="1">
    <location>
        <begin position="1"/>
        <end position="30"/>
    </location>
</feature>
<reference evidence="3" key="1">
    <citation type="submission" date="2014-01" db="EMBL/GenBank/DDBJ databases">
        <title>The Genome Sequence of Anopheles farauti FAR1 (V2).</title>
        <authorList>
            <consortium name="The Broad Institute Genomics Platform"/>
            <person name="Neafsey D.E."/>
            <person name="Besansky N."/>
            <person name="Howell P."/>
            <person name="Walton C."/>
            <person name="Young S.K."/>
            <person name="Zeng Q."/>
            <person name="Gargeya S."/>
            <person name="Fitzgerald M."/>
            <person name="Haas B."/>
            <person name="Abouelleil A."/>
            <person name="Allen A.W."/>
            <person name="Alvarado L."/>
            <person name="Arachchi H.M."/>
            <person name="Berlin A.M."/>
            <person name="Chapman S.B."/>
            <person name="Gainer-Dewar J."/>
            <person name="Goldberg J."/>
            <person name="Griggs A."/>
            <person name="Gujja S."/>
            <person name="Hansen M."/>
            <person name="Howarth C."/>
            <person name="Imamovic A."/>
            <person name="Ireland A."/>
            <person name="Larimer J."/>
            <person name="McCowan C."/>
            <person name="Murphy C."/>
            <person name="Pearson M."/>
            <person name="Poon T.W."/>
            <person name="Priest M."/>
            <person name="Roberts A."/>
            <person name="Saif S."/>
            <person name="Shea T."/>
            <person name="Sisk P."/>
            <person name="Sykes S."/>
            <person name="Wortman J."/>
            <person name="Nusbaum C."/>
            <person name="Birren B."/>
        </authorList>
    </citation>
    <scope>NUCLEOTIDE SEQUENCE [LARGE SCALE GENOMIC DNA]</scope>
    <source>
        <strain evidence="3">FAR1</strain>
    </source>
</reference>
<dbReference type="VEuPathDB" id="VectorBase:AFAF014472"/>
<name>A0A182QPV0_9DIPT</name>
<evidence type="ECO:0000313" key="2">
    <source>
        <dbReference type="EnsemblMetazoa" id="AFAF014472-PA"/>
    </source>
</evidence>
<dbReference type="EMBL" id="AXCN02000019">
    <property type="status" value="NOT_ANNOTATED_CDS"/>
    <property type="molecule type" value="Genomic_DNA"/>
</dbReference>
<accession>A0A182QPV0</accession>
<organism evidence="2 3">
    <name type="scientific">Anopheles farauti</name>
    <dbReference type="NCBI Taxonomy" id="69004"/>
    <lineage>
        <taxon>Eukaryota</taxon>
        <taxon>Metazoa</taxon>
        <taxon>Ecdysozoa</taxon>
        <taxon>Arthropoda</taxon>
        <taxon>Hexapoda</taxon>
        <taxon>Insecta</taxon>
        <taxon>Pterygota</taxon>
        <taxon>Neoptera</taxon>
        <taxon>Endopterygota</taxon>
        <taxon>Diptera</taxon>
        <taxon>Nematocera</taxon>
        <taxon>Culicoidea</taxon>
        <taxon>Culicidae</taxon>
        <taxon>Anophelinae</taxon>
        <taxon>Anopheles</taxon>
    </lineage>
</organism>
<sequence>MGKPMPEQPLAFRSFALLLSLAQVPKFNWSKGIEQKEQRDSSQNPIQVTLVCGMEDHLGYTFVHHVASCDQDDRVNVIPGETSLHQLRRCLAVLAAQRVDTLVQAVRCDYVRLFVEIVKKSFESNLEHDVVAFEEDFSILQEVERDDLVHQCLKFI</sequence>
<protein>
    <submittedName>
        <fullName evidence="2">Uncharacterized protein</fullName>
    </submittedName>
</protein>
<keyword evidence="3" id="KW-1185">Reference proteome</keyword>
<proteinExistence type="predicted"/>